<dbReference type="AlphaFoldDB" id="A0A9D4JC28"/>
<evidence type="ECO:0000313" key="3">
    <source>
        <dbReference type="Proteomes" id="UP000828390"/>
    </source>
</evidence>
<feature type="region of interest" description="Disordered" evidence="1">
    <location>
        <begin position="181"/>
        <end position="217"/>
    </location>
</feature>
<organism evidence="2 3">
    <name type="scientific">Dreissena polymorpha</name>
    <name type="common">Zebra mussel</name>
    <name type="synonym">Mytilus polymorpha</name>
    <dbReference type="NCBI Taxonomy" id="45954"/>
    <lineage>
        <taxon>Eukaryota</taxon>
        <taxon>Metazoa</taxon>
        <taxon>Spiralia</taxon>
        <taxon>Lophotrochozoa</taxon>
        <taxon>Mollusca</taxon>
        <taxon>Bivalvia</taxon>
        <taxon>Autobranchia</taxon>
        <taxon>Heteroconchia</taxon>
        <taxon>Euheterodonta</taxon>
        <taxon>Imparidentia</taxon>
        <taxon>Neoheterodontei</taxon>
        <taxon>Myida</taxon>
        <taxon>Dreissenoidea</taxon>
        <taxon>Dreissenidae</taxon>
        <taxon>Dreissena</taxon>
    </lineage>
</organism>
<dbReference type="EMBL" id="JAIWYP010000006">
    <property type="protein sequence ID" value="KAH3806315.1"/>
    <property type="molecule type" value="Genomic_DNA"/>
</dbReference>
<accession>A0A9D4JC28</accession>
<reference evidence="2" key="2">
    <citation type="submission" date="2020-11" db="EMBL/GenBank/DDBJ databases">
        <authorList>
            <person name="McCartney M.A."/>
            <person name="Auch B."/>
            <person name="Kono T."/>
            <person name="Mallez S."/>
            <person name="Becker A."/>
            <person name="Gohl D.M."/>
            <person name="Silverstein K.A.T."/>
            <person name="Koren S."/>
            <person name="Bechman K.B."/>
            <person name="Herman A."/>
            <person name="Abrahante J.E."/>
            <person name="Garbe J."/>
        </authorList>
    </citation>
    <scope>NUCLEOTIDE SEQUENCE</scope>
    <source>
        <strain evidence="2">Duluth1</strain>
        <tissue evidence="2">Whole animal</tissue>
    </source>
</reference>
<sequence length="217" mass="24723">MPSHKLFWPMSISIKYVRALICDKYEAKQCTTYEFLAKRVYRKLVNEGLATAYSAKGDKFLFLRKLMSLLYLPCEHIVPAFEQLKLQAEEVGGPILNVVMYMQRTWIRGSMWTPDNWSVYRQTVRTNNDWHELRIRGLRSLVRSPAAPNLLTRLSHETLNRGAGHLWNGVSPVSCTIPRNQLTSLSRGDGHMGDNPGALDKKQKQQQPGVHASTVVA</sequence>
<protein>
    <submittedName>
        <fullName evidence="2">Uncharacterized protein</fullName>
    </submittedName>
</protein>
<evidence type="ECO:0000256" key="1">
    <source>
        <dbReference type="SAM" id="MobiDB-lite"/>
    </source>
</evidence>
<proteinExistence type="predicted"/>
<keyword evidence="3" id="KW-1185">Reference proteome</keyword>
<gene>
    <name evidence="2" type="ORF">DPMN_134634</name>
</gene>
<comment type="caution">
    <text evidence="2">The sequence shown here is derived from an EMBL/GenBank/DDBJ whole genome shotgun (WGS) entry which is preliminary data.</text>
</comment>
<name>A0A9D4JC28_DREPO</name>
<dbReference type="Proteomes" id="UP000828390">
    <property type="component" value="Unassembled WGS sequence"/>
</dbReference>
<evidence type="ECO:0000313" key="2">
    <source>
        <dbReference type="EMBL" id="KAH3806315.1"/>
    </source>
</evidence>
<reference evidence="2" key="1">
    <citation type="journal article" date="2019" name="bioRxiv">
        <title>The Genome of the Zebra Mussel, Dreissena polymorpha: A Resource for Invasive Species Research.</title>
        <authorList>
            <person name="McCartney M.A."/>
            <person name="Auch B."/>
            <person name="Kono T."/>
            <person name="Mallez S."/>
            <person name="Zhang Y."/>
            <person name="Obille A."/>
            <person name="Becker A."/>
            <person name="Abrahante J.E."/>
            <person name="Garbe J."/>
            <person name="Badalamenti J.P."/>
            <person name="Herman A."/>
            <person name="Mangelson H."/>
            <person name="Liachko I."/>
            <person name="Sullivan S."/>
            <person name="Sone E.D."/>
            <person name="Koren S."/>
            <person name="Silverstein K.A.T."/>
            <person name="Beckman K.B."/>
            <person name="Gohl D.M."/>
        </authorList>
    </citation>
    <scope>NUCLEOTIDE SEQUENCE</scope>
    <source>
        <strain evidence="2">Duluth1</strain>
        <tissue evidence="2">Whole animal</tissue>
    </source>
</reference>